<dbReference type="Proteomes" id="UP000821866">
    <property type="component" value="Chromosome 1"/>
</dbReference>
<gene>
    <name evidence="12" type="ORF">HPB51_020228</name>
</gene>
<dbReference type="PROSITE" id="PS50920">
    <property type="entry name" value="SOLCAR"/>
    <property type="match status" value="1"/>
</dbReference>
<comment type="similarity">
    <text evidence="2 11">Belongs to the mitochondrial carrier (TC 2.A.29) family.</text>
</comment>
<sequence>MDVHAAVAYYSKDEYSCFRQSLNKKDVGLDAHKYKNTFDCMLQIAKNEGFPAFYKGTIPRLSRVCLDVAITFMIYDSFMDLFNKIWKTS</sequence>
<dbReference type="InterPro" id="IPR049563">
    <property type="entry name" value="TXTP-like"/>
</dbReference>
<evidence type="ECO:0000256" key="1">
    <source>
        <dbReference type="ARBA" id="ARBA00004225"/>
    </source>
</evidence>
<keyword evidence="5" id="KW-0677">Repeat</keyword>
<evidence type="ECO:0000256" key="8">
    <source>
        <dbReference type="ARBA" id="ARBA00023136"/>
    </source>
</evidence>
<evidence type="ECO:0000256" key="11">
    <source>
        <dbReference type="RuleBase" id="RU000488"/>
    </source>
</evidence>
<keyword evidence="4 10" id="KW-0812">Transmembrane</keyword>
<keyword evidence="13" id="KW-1185">Reference proteome</keyword>
<dbReference type="PANTHER" id="PTHR45788">
    <property type="entry name" value="SUCCINATE/FUMARATE MITOCHONDRIAL TRANSPORTER-RELATED"/>
    <property type="match status" value="1"/>
</dbReference>
<dbReference type="Gene3D" id="1.50.40.10">
    <property type="entry name" value="Mitochondrial carrier domain"/>
    <property type="match status" value="1"/>
</dbReference>
<comment type="subcellular location">
    <subcellularLocation>
        <location evidence="1">Mitochondrion membrane</location>
        <topology evidence="1">Multi-pass membrane protein</topology>
    </subcellularLocation>
</comment>
<dbReference type="SUPFAM" id="SSF103506">
    <property type="entry name" value="Mitochondrial carrier"/>
    <property type="match status" value="1"/>
</dbReference>
<dbReference type="InterPro" id="IPR023395">
    <property type="entry name" value="MCP_dom_sf"/>
</dbReference>
<accession>A0A9J6F5N3</accession>
<evidence type="ECO:0000256" key="7">
    <source>
        <dbReference type="ARBA" id="ARBA00023128"/>
    </source>
</evidence>
<keyword evidence="7" id="KW-0496">Mitochondrion</keyword>
<evidence type="ECO:0000256" key="4">
    <source>
        <dbReference type="ARBA" id="ARBA00022692"/>
    </source>
</evidence>
<protein>
    <recommendedName>
        <fullName evidence="9">Citrate transport protein</fullName>
    </recommendedName>
</protein>
<evidence type="ECO:0000256" key="3">
    <source>
        <dbReference type="ARBA" id="ARBA00022448"/>
    </source>
</evidence>
<keyword evidence="3 11" id="KW-0813">Transport</keyword>
<dbReference type="VEuPathDB" id="VectorBase:LOC119167530"/>
<organism evidence="12 13">
    <name type="scientific">Rhipicephalus microplus</name>
    <name type="common">Cattle tick</name>
    <name type="synonym">Boophilus microplus</name>
    <dbReference type="NCBI Taxonomy" id="6941"/>
    <lineage>
        <taxon>Eukaryota</taxon>
        <taxon>Metazoa</taxon>
        <taxon>Ecdysozoa</taxon>
        <taxon>Arthropoda</taxon>
        <taxon>Chelicerata</taxon>
        <taxon>Arachnida</taxon>
        <taxon>Acari</taxon>
        <taxon>Parasitiformes</taxon>
        <taxon>Ixodida</taxon>
        <taxon>Ixodoidea</taxon>
        <taxon>Ixodidae</taxon>
        <taxon>Rhipicephalinae</taxon>
        <taxon>Rhipicephalus</taxon>
        <taxon>Boophilus</taxon>
    </lineage>
</organism>
<comment type="caution">
    <text evidence="12">The sequence shown here is derived from an EMBL/GenBank/DDBJ whole genome shotgun (WGS) entry which is preliminary data.</text>
</comment>
<evidence type="ECO:0000256" key="6">
    <source>
        <dbReference type="ARBA" id="ARBA00022989"/>
    </source>
</evidence>
<evidence type="ECO:0000313" key="13">
    <source>
        <dbReference type="Proteomes" id="UP000821866"/>
    </source>
</evidence>
<dbReference type="EMBL" id="JABSTU010000001">
    <property type="protein sequence ID" value="KAH8042054.1"/>
    <property type="molecule type" value="Genomic_DNA"/>
</dbReference>
<evidence type="ECO:0000256" key="2">
    <source>
        <dbReference type="ARBA" id="ARBA00006375"/>
    </source>
</evidence>
<dbReference type="GO" id="GO:0006843">
    <property type="term" value="P:mitochondrial citrate transmembrane transport"/>
    <property type="evidence" value="ECO:0007669"/>
    <property type="project" value="TreeGrafter"/>
</dbReference>
<keyword evidence="6" id="KW-1133">Transmembrane helix</keyword>
<evidence type="ECO:0000256" key="10">
    <source>
        <dbReference type="PROSITE-ProRule" id="PRU00282"/>
    </source>
</evidence>
<dbReference type="Pfam" id="PF00153">
    <property type="entry name" value="Mito_carr"/>
    <property type="match status" value="1"/>
</dbReference>
<dbReference type="AlphaFoldDB" id="A0A9J6F5N3"/>
<dbReference type="GO" id="GO:0031966">
    <property type="term" value="C:mitochondrial membrane"/>
    <property type="evidence" value="ECO:0007669"/>
    <property type="project" value="UniProtKB-SubCell"/>
</dbReference>
<dbReference type="InterPro" id="IPR018108">
    <property type="entry name" value="MCP_transmembrane"/>
</dbReference>
<evidence type="ECO:0000313" key="12">
    <source>
        <dbReference type="EMBL" id="KAH8042054.1"/>
    </source>
</evidence>
<feature type="repeat" description="Solcar" evidence="10">
    <location>
        <begin position="1"/>
        <end position="81"/>
    </location>
</feature>
<reference evidence="12" key="2">
    <citation type="submission" date="2021-09" db="EMBL/GenBank/DDBJ databases">
        <authorList>
            <person name="Jia N."/>
            <person name="Wang J."/>
            <person name="Shi W."/>
            <person name="Du L."/>
            <person name="Sun Y."/>
            <person name="Zhan W."/>
            <person name="Jiang J."/>
            <person name="Wang Q."/>
            <person name="Zhang B."/>
            <person name="Ji P."/>
            <person name="Sakyi L.B."/>
            <person name="Cui X."/>
            <person name="Yuan T."/>
            <person name="Jiang B."/>
            <person name="Yang W."/>
            <person name="Lam T.T.-Y."/>
            <person name="Chang Q."/>
            <person name="Ding S."/>
            <person name="Wang X."/>
            <person name="Zhu J."/>
            <person name="Ruan X."/>
            <person name="Zhao L."/>
            <person name="Wei J."/>
            <person name="Que T."/>
            <person name="Du C."/>
            <person name="Cheng J."/>
            <person name="Dai P."/>
            <person name="Han X."/>
            <person name="Huang E."/>
            <person name="Gao Y."/>
            <person name="Liu J."/>
            <person name="Shao H."/>
            <person name="Ye R."/>
            <person name="Li L."/>
            <person name="Wei W."/>
            <person name="Wang X."/>
            <person name="Wang C."/>
            <person name="Huo Q."/>
            <person name="Li W."/>
            <person name="Guo W."/>
            <person name="Chen H."/>
            <person name="Chen S."/>
            <person name="Zhou L."/>
            <person name="Zhou L."/>
            <person name="Ni X."/>
            <person name="Tian J."/>
            <person name="Zhou Y."/>
            <person name="Sheng Y."/>
            <person name="Liu T."/>
            <person name="Pan Y."/>
            <person name="Xia L."/>
            <person name="Li J."/>
            <person name="Zhao F."/>
            <person name="Cao W."/>
        </authorList>
    </citation>
    <scope>NUCLEOTIDE SEQUENCE</scope>
    <source>
        <strain evidence="12">Rmic-2018</strain>
        <tissue evidence="12">Larvae</tissue>
    </source>
</reference>
<dbReference type="GO" id="GO:0071913">
    <property type="term" value="F:citrate secondary active transmembrane transporter activity"/>
    <property type="evidence" value="ECO:0007669"/>
    <property type="project" value="TreeGrafter"/>
</dbReference>
<evidence type="ECO:0000256" key="9">
    <source>
        <dbReference type="ARBA" id="ARBA00042640"/>
    </source>
</evidence>
<reference evidence="12" key="1">
    <citation type="journal article" date="2020" name="Cell">
        <title>Large-Scale Comparative Analyses of Tick Genomes Elucidate Their Genetic Diversity and Vector Capacities.</title>
        <authorList>
            <consortium name="Tick Genome and Microbiome Consortium (TIGMIC)"/>
            <person name="Jia N."/>
            <person name="Wang J."/>
            <person name="Shi W."/>
            <person name="Du L."/>
            <person name="Sun Y."/>
            <person name="Zhan W."/>
            <person name="Jiang J.F."/>
            <person name="Wang Q."/>
            <person name="Zhang B."/>
            <person name="Ji P."/>
            <person name="Bell-Sakyi L."/>
            <person name="Cui X.M."/>
            <person name="Yuan T.T."/>
            <person name="Jiang B.G."/>
            <person name="Yang W.F."/>
            <person name="Lam T.T."/>
            <person name="Chang Q.C."/>
            <person name="Ding S.J."/>
            <person name="Wang X.J."/>
            <person name="Zhu J.G."/>
            <person name="Ruan X.D."/>
            <person name="Zhao L."/>
            <person name="Wei J.T."/>
            <person name="Ye R.Z."/>
            <person name="Que T.C."/>
            <person name="Du C.H."/>
            <person name="Zhou Y.H."/>
            <person name="Cheng J.X."/>
            <person name="Dai P.F."/>
            <person name="Guo W.B."/>
            <person name="Han X.H."/>
            <person name="Huang E.J."/>
            <person name="Li L.F."/>
            <person name="Wei W."/>
            <person name="Gao Y.C."/>
            <person name="Liu J.Z."/>
            <person name="Shao H.Z."/>
            <person name="Wang X."/>
            <person name="Wang C.C."/>
            <person name="Yang T.C."/>
            <person name="Huo Q.B."/>
            <person name="Li W."/>
            <person name="Chen H.Y."/>
            <person name="Chen S.E."/>
            <person name="Zhou L.G."/>
            <person name="Ni X.B."/>
            <person name="Tian J.H."/>
            <person name="Sheng Y."/>
            <person name="Liu T."/>
            <person name="Pan Y.S."/>
            <person name="Xia L.Y."/>
            <person name="Li J."/>
            <person name="Zhao F."/>
            <person name="Cao W.C."/>
        </authorList>
    </citation>
    <scope>NUCLEOTIDE SEQUENCE</scope>
    <source>
        <strain evidence="12">Rmic-2018</strain>
    </source>
</reference>
<name>A0A9J6F5N3_RHIMP</name>
<proteinExistence type="inferred from homology"/>
<evidence type="ECO:0000256" key="5">
    <source>
        <dbReference type="ARBA" id="ARBA00022737"/>
    </source>
</evidence>
<keyword evidence="8 10" id="KW-0472">Membrane</keyword>
<dbReference type="PANTHER" id="PTHR45788:SF4">
    <property type="entry name" value="TRICARBOXYLATE TRANSPORT PROTEIN, MITOCHONDRIAL"/>
    <property type="match status" value="1"/>
</dbReference>